<dbReference type="GO" id="GO:0005524">
    <property type="term" value="F:ATP binding"/>
    <property type="evidence" value="ECO:0007669"/>
    <property type="project" value="UniProtKB-UniRule"/>
</dbReference>
<dbReference type="InterPro" id="IPR011761">
    <property type="entry name" value="ATP-grasp"/>
</dbReference>
<accession>A0A9W7B065</accession>
<evidence type="ECO:0000256" key="2">
    <source>
        <dbReference type="ARBA" id="ARBA00022741"/>
    </source>
</evidence>
<dbReference type="PROSITE" id="PS50975">
    <property type="entry name" value="ATP_GRASP"/>
    <property type="match status" value="2"/>
</dbReference>
<keyword evidence="2 4" id="KW-0547">Nucleotide-binding</keyword>
<evidence type="ECO:0000313" key="6">
    <source>
        <dbReference type="EMBL" id="GMH79140.1"/>
    </source>
</evidence>
<feature type="domain" description="ATP-grasp" evidence="5">
    <location>
        <begin position="675"/>
        <end position="889"/>
    </location>
</feature>
<evidence type="ECO:0000313" key="7">
    <source>
        <dbReference type="Proteomes" id="UP001162640"/>
    </source>
</evidence>
<proteinExistence type="predicted"/>
<protein>
    <recommendedName>
        <fullName evidence="5">ATP-grasp domain-containing protein</fullName>
    </recommendedName>
</protein>
<dbReference type="InterPro" id="IPR052032">
    <property type="entry name" value="ATP-dep_AA_Ligase"/>
</dbReference>
<dbReference type="PANTHER" id="PTHR43585:SF2">
    <property type="entry name" value="ATP-GRASP ENZYME FSQD"/>
    <property type="match status" value="1"/>
</dbReference>
<evidence type="ECO:0000256" key="3">
    <source>
        <dbReference type="ARBA" id="ARBA00022840"/>
    </source>
</evidence>
<keyword evidence="3 4" id="KW-0067">ATP-binding</keyword>
<dbReference type="EMBL" id="BLQM01000261">
    <property type="protein sequence ID" value="GMH79140.1"/>
    <property type="molecule type" value="Genomic_DNA"/>
</dbReference>
<keyword evidence="1" id="KW-0436">Ligase</keyword>
<dbReference type="PANTHER" id="PTHR43585">
    <property type="entry name" value="FUMIPYRROLE BIOSYNTHESIS PROTEIN C"/>
    <property type="match status" value="1"/>
</dbReference>
<evidence type="ECO:0000259" key="5">
    <source>
        <dbReference type="PROSITE" id="PS50975"/>
    </source>
</evidence>
<dbReference type="GO" id="GO:0016874">
    <property type="term" value="F:ligase activity"/>
    <property type="evidence" value="ECO:0007669"/>
    <property type="project" value="UniProtKB-KW"/>
</dbReference>
<dbReference type="GO" id="GO:0046872">
    <property type="term" value="F:metal ion binding"/>
    <property type="evidence" value="ECO:0007669"/>
    <property type="project" value="InterPro"/>
</dbReference>
<evidence type="ECO:0000256" key="4">
    <source>
        <dbReference type="PROSITE-ProRule" id="PRU00409"/>
    </source>
</evidence>
<dbReference type="NCBIfam" id="NF005543">
    <property type="entry name" value="PRK07206.1"/>
    <property type="match status" value="1"/>
</dbReference>
<feature type="domain" description="ATP-grasp" evidence="5">
    <location>
        <begin position="223"/>
        <end position="426"/>
    </location>
</feature>
<name>A0A9W7B065_9STRA</name>
<evidence type="ECO:0000256" key="1">
    <source>
        <dbReference type="ARBA" id="ARBA00022598"/>
    </source>
</evidence>
<dbReference type="Proteomes" id="UP001162640">
    <property type="component" value="Unassembled WGS sequence"/>
</dbReference>
<organism evidence="6 7">
    <name type="scientific">Triparma laevis f. inornata</name>
    <dbReference type="NCBI Taxonomy" id="1714386"/>
    <lineage>
        <taxon>Eukaryota</taxon>
        <taxon>Sar</taxon>
        <taxon>Stramenopiles</taxon>
        <taxon>Ochrophyta</taxon>
        <taxon>Bolidophyceae</taxon>
        <taxon>Parmales</taxon>
        <taxon>Triparmaceae</taxon>
        <taxon>Triparma</taxon>
    </lineage>
</organism>
<dbReference type="Pfam" id="PF13535">
    <property type="entry name" value="ATP-grasp_4"/>
    <property type="match status" value="2"/>
</dbReference>
<dbReference type="AlphaFoldDB" id="A0A9W7B065"/>
<gene>
    <name evidence="6" type="ORF">TL16_g08046</name>
</gene>
<reference evidence="7" key="1">
    <citation type="journal article" date="2023" name="Commun. Biol.">
        <title>Genome analysis of Parmales, the sister group of diatoms, reveals the evolutionary specialization of diatoms from phago-mixotrophs to photoautotrophs.</title>
        <authorList>
            <person name="Ban H."/>
            <person name="Sato S."/>
            <person name="Yoshikawa S."/>
            <person name="Yamada K."/>
            <person name="Nakamura Y."/>
            <person name="Ichinomiya M."/>
            <person name="Sato N."/>
            <person name="Blanc-Mathieu R."/>
            <person name="Endo H."/>
            <person name="Kuwata A."/>
            <person name="Ogata H."/>
        </authorList>
    </citation>
    <scope>NUCLEOTIDE SEQUENCE [LARGE SCALE GENOMIC DNA]</scope>
</reference>
<dbReference type="Gene3D" id="3.30.470.20">
    <property type="entry name" value="ATP-grasp fold, B domain"/>
    <property type="match status" value="2"/>
</dbReference>
<comment type="caution">
    <text evidence="6">The sequence shown here is derived from an EMBL/GenBank/DDBJ whole genome shotgun (WGS) entry which is preliminary data.</text>
</comment>
<sequence length="993" mass="110487">MTGRSHSQSFDASFDKMKVGSDPDFKPLKKAWTMLNTPTYEIPKRIEFHEKDILNRRHFGGEAVPLGRMLKKGIMSLEGMEGSWLKDRSGSFSQKDQCVIVVDCFSTGAMVAHEALEQGFKVIRIDSFDNPDLAAMVASNCRSDYQHFFTFESSPNLSYESSLTLMQQKIEATGLHVISVIAGAETGVELADRLSERLSKTNSKVLTNGSSDTENRRNKYLMGEKVRSAGIRAVMQKRATTWGEIQNFLETWKPSPYNVIVKPMESAGSDDVTLCHSEDDVKAAFGNIMGKVNSLGCVNEGVLVQEYLQGVEYVVDTVSLNGVHKCVALWEYDRRPTNGAGFVLHGQRLMTGTEERARELLEYQFNVLDALNIKNGPGHGEVKWFNGEPCLVEVGSRCHGAEGMWIPVADEVYGYNQVGATLDCYCNAQRFLDDMIYPVSPLERKGHGRAKMLISHVRGDFLNFNEEKMAEVKAMSSFRAIELFLKPGDKIKPTIDCFTWAGCVLMANPDQATLDKDYARIEELCLNGELYDFIKIGGEGEEKKRAVCVVDPFTTGAVLAAEISNRGYKIICVYSASLKELENLVSLVPKGLELHFDAIIGQKDGFSEEMAAIYTAGEVLKVAQENNFDVIACVAGAETGVQLADRLAEKLSLRGNGSEGTEARRNKYLMCEKLRAFVNPAAPDVPTRAVMQCKAEKFEGVVSDWLAEWNPDPFKVIVKPVESAGSDDVKLCLSAAEVKAQCEHIIGKENGLGFKNDGVLVQEFLEGKEYVCDTVSRDGVHKCIALWEYHKEAVNGHSAPIVYFGQKTLVPEEEENEQELRAVIAYQRVVLDALGIMNGPAHAEIKMVKGEPCLVEVGARCHGAEGCWRAVTVESHGFDQVTSTADAYLDEAAWEKLPPVPQPHKAYPRVIFIVSFESGVLKECNKKMVEEIMNFKSFRDMELFVEEGKQVEPTTDCFTFVGNVRLCHEKEEVVQAEYDRIREMEKSGFLVFE</sequence>
<dbReference type="SUPFAM" id="SSF56059">
    <property type="entry name" value="Glutathione synthetase ATP-binding domain-like"/>
    <property type="match status" value="2"/>
</dbReference>